<name>A0A919IPC2_9ACTN</name>
<proteinExistence type="predicted"/>
<protein>
    <submittedName>
        <fullName evidence="3">Uncharacterized protein</fullName>
    </submittedName>
</protein>
<gene>
    <name evidence="3" type="ORF">Acy02nite_75550</name>
</gene>
<dbReference type="EMBL" id="BOMH01000066">
    <property type="protein sequence ID" value="GID69674.1"/>
    <property type="molecule type" value="Genomic_DNA"/>
</dbReference>
<dbReference type="Proteomes" id="UP000619479">
    <property type="component" value="Unassembled WGS sequence"/>
</dbReference>
<evidence type="ECO:0000256" key="1">
    <source>
        <dbReference type="SAM" id="MobiDB-lite"/>
    </source>
</evidence>
<organism evidence="3 4">
    <name type="scientific">Actinoplanes cyaneus</name>
    <dbReference type="NCBI Taxonomy" id="52696"/>
    <lineage>
        <taxon>Bacteria</taxon>
        <taxon>Bacillati</taxon>
        <taxon>Actinomycetota</taxon>
        <taxon>Actinomycetes</taxon>
        <taxon>Micromonosporales</taxon>
        <taxon>Micromonosporaceae</taxon>
        <taxon>Actinoplanes</taxon>
    </lineage>
</organism>
<dbReference type="AlphaFoldDB" id="A0A919IPC2"/>
<sequence length="111" mass="11141">MGQLGVGLGGPDGADADAELLQGQAALAARALQQLGHSFPIAVVDGRRHRKSHGADPTTVPHPGLQPSPGTIRPMQDHKRSRVGAIVAVVAAVVSIAGGLAAPLYAVFGGN</sequence>
<feature type="region of interest" description="Disordered" evidence="1">
    <location>
        <begin position="48"/>
        <end position="78"/>
    </location>
</feature>
<evidence type="ECO:0000256" key="2">
    <source>
        <dbReference type="SAM" id="Phobius"/>
    </source>
</evidence>
<reference evidence="3" key="1">
    <citation type="submission" date="2021-01" db="EMBL/GenBank/DDBJ databases">
        <title>Whole genome shotgun sequence of Actinoplanes cyaneus NBRC 14990.</title>
        <authorList>
            <person name="Komaki H."/>
            <person name="Tamura T."/>
        </authorList>
    </citation>
    <scope>NUCLEOTIDE SEQUENCE</scope>
    <source>
        <strain evidence="3">NBRC 14990</strain>
    </source>
</reference>
<keyword evidence="2" id="KW-0812">Transmembrane</keyword>
<keyword evidence="4" id="KW-1185">Reference proteome</keyword>
<keyword evidence="2" id="KW-0472">Membrane</keyword>
<feature type="transmembrane region" description="Helical" evidence="2">
    <location>
        <begin position="83"/>
        <end position="108"/>
    </location>
</feature>
<accession>A0A919IPC2</accession>
<comment type="caution">
    <text evidence="3">The sequence shown here is derived from an EMBL/GenBank/DDBJ whole genome shotgun (WGS) entry which is preliminary data.</text>
</comment>
<evidence type="ECO:0000313" key="4">
    <source>
        <dbReference type="Proteomes" id="UP000619479"/>
    </source>
</evidence>
<evidence type="ECO:0000313" key="3">
    <source>
        <dbReference type="EMBL" id="GID69674.1"/>
    </source>
</evidence>
<keyword evidence="2" id="KW-1133">Transmembrane helix</keyword>